<evidence type="ECO:0000259" key="5">
    <source>
        <dbReference type="PROSITE" id="PS50893"/>
    </source>
</evidence>
<evidence type="ECO:0000256" key="1">
    <source>
        <dbReference type="ARBA" id="ARBA00005417"/>
    </source>
</evidence>
<protein>
    <submittedName>
        <fullName evidence="6">ABC transporter, ATP-binding protein</fullName>
    </submittedName>
</protein>
<dbReference type="GO" id="GO:0016887">
    <property type="term" value="F:ATP hydrolysis activity"/>
    <property type="evidence" value="ECO:0007669"/>
    <property type="project" value="InterPro"/>
</dbReference>
<dbReference type="FunFam" id="3.40.50.300:FF:000032">
    <property type="entry name" value="Export ABC transporter ATP-binding protein"/>
    <property type="match status" value="1"/>
</dbReference>
<dbReference type="PATRIC" id="fig|1261.3.peg.1806"/>
<dbReference type="EMBL" id="LSQZ01000064">
    <property type="protein sequence ID" value="KXI11795.1"/>
    <property type="molecule type" value="Genomic_DNA"/>
</dbReference>
<keyword evidence="2" id="KW-0813">Transport</keyword>
<dbReference type="GO" id="GO:0098796">
    <property type="term" value="C:membrane protein complex"/>
    <property type="evidence" value="ECO:0007669"/>
    <property type="project" value="UniProtKB-ARBA"/>
</dbReference>
<evidence type="ECO:0000313" key="7">
    <source>
        <dbReference type="Proteomes" id="UP000070326"/>
    </source>
</evidence>
<evidence type="ECO:0000256" key="2">
    <source>
        <dbReference type="ARBA" id="ARBA00022448"/>
    </source>
</evidence>
<dbReference type="AlphaFoldDB" id="A0A135YQV8"/>
<sequence length="237" mass="26523">MISVNFWRGVCMKHLELIDIKKYYGKSETTVKAVDGISLDVENGKFTAIVGTSGSGKSTLLHCLAGLDRPTHGKVKFDNRDIYSLSDDELSKIRRQEFGFIFQSFNLIPVLNVYDNIVLPVQIDGKKEDKEYIMSVVKKVGLEDQLKKFPNELSGGQQQRVAIARALSNKPSIIFADEPTGNLDSKTTTEVMDLLTNTVSELNQTLVMITHDENIADQADRIITISDGKIIKDERKK</sequence>
<dbReference type="PANTHER" id="PTHR42798">
    <property type="entry name" value="LIPOPROTEIN-RELEASING SYSTEM ATP-BINDING PROTEIN LOLD"/>
    <property type="match status" value="1"/>
</dbReference>
<dbReference type="InterPro" id="IPR017871">
    <property type="entry name" value="ABC_transporter-like_CS"/>
</dbReference>
<accession>A0A135YQV8</accession>
<dbReference type="CDD" id="cd03255">
    <property type="entry name" value="ABC_MJ0796_LolCDE_FtsE"/>
    <property type="match status" value="1"/>
</dbReference>
<dbReference type="PANTHER" id="PTHR42798:SF6">
    <property type="entry name" value="CELL DIVISION ATP-BINDING PROTEIN FTSE"/>
    <property type="match status" value="1"/>
</dbReference>
<dbReference type="GO" id="GO:0005524">
    <property type="term" value="F:ATP binding"/>
    <property type="evidence" value="ECO:0007669"/>
    <property type="project" value="UniProtKB-KW"/>
</dbReference>
<dbReference type="InterPro" id="IPR017911">
    <property type="entry name" value="MacB-like_ATP-bd"/>
</dbReference>
<name>A0A135YQV8_9FIRM</name>
<dbReference type="PROSITE" id="PS00211">
    <property type="entry name" value="ABC_TRANSPORTER_1"/>
    <property type="match status" value="1"/>
</dbReference>
<dbReference type="SUPFAM" id="SSF52540">
    <property type="entry name" value="P-loop containing nucleoside triphosphate hydrolases"/>
    <property type="match status" value="1"/>
</dbReference>
<reference evidence="6 7" key="1">
    <citation type="submission" date="2016-02" db="EMBL/GenBank/DDBJ databases">
        <authorList>
            <person name="Wen L."/>
            <person name="He K."/>
            <person name="Yang H."/>
        </authorList>
    </citation>
    <scope>NUCLEOTIDE SEQUENCE [LARGE SCALE GENOMIC DNA]</scope>
    <source>
        <strain evidence="6 7">MJR8628A</strain>
    </source>
</reference>
<keyword evidence="3" id="KW-0547">Nucleotide-binding</keyword>
<dbReference type="STRING" id="1261.HMPREF3195_01288"/>
<dbReference type="InterPro" id="IPR003593">
    <property type="entry name" value="AAA+_ATPase"/>
</dbReference>
<dbReference type="Gene3D" id="3.40.50.300">
    <property type="entry name" value="P-loop containing nucleotide triphosphate hydrolases"/>
    <property type="match status" value="1"/>
</dbReference>
<dbReference type="Pfam" id="PF00005">
    <property type="entry name" value="ABC_tran"/>
    <property type="match status" value="1"/>
</dbReference>
<dbReference type="InterPro" id="IPR027417">
    <property type="entry name" value="P-loop_NTPase"/>
</dbReference>
<dbReference type="Proteomes" id="UP000070326">
    <property type="component" value="Unassembled WGS sequence"/>
</dbReference>
<keyword evidence="4 6" id="KW-0067">ATP-binding</keyword>
<evidence type="ECO:0000313" key="6">
    <source>
        <dbReference type="EMBL" id="KXI11795.1"/>
    </source>
</evidence>
<evidence type="ECO:0000256" key="4">
    <source>
        <dbReference type="ARBA" id="ARBA00022840"/>
    </source>
</evidence>
<dbReference type="SMART" id="SM00382">
    <property type="entry name" value="AAA"/>
    <property type="match status" value="1"/>
</dbReference>
<proteinExistence type="inferred from homology"/>
<comment type="similarity">
    <text evidence="1">Belongs to the ABC transporter superfamily.</text>
</comment>
<dbReference type="GO" id="GO:0022857">
    <property type="term" value="F:transmembrane transporter activity"/>
    <property type="evidence" value="ECO:0007669"/>
    <property type="project" value="UniProtKB-ARBA"/>
</dbReference>
<comment type="caution">
    <text evidence="6">The sequence shown here is derived from an EMBL/GenBank/DDBJ whole genome shotgun (WGS) entry which is preliminary data.</text>
</comment>
<dbReference type="InterPro" id="IPR003439">
    <property type="entry name" value="ABC_transporter-like_ATP-bd"/>
</dbReference>
<organism evidence="6 7">
    <name type="scientific">Peptostreptococcus anaerobius</name>
    <dbReference type="NCBI Taxonomy" id="1261"/>
    <lineage>
        <taxon>Bacteria</taxon>
        <taxon>Bacillati</taxon>
        <taxon>Bacillota</taxon>
        <taxon>Clostridia</taxon>
        <taxon>Peptostreptococcales</taxon>
        <taxon>Peptostreptococcaceae</taxon>
        <taxon>Peptostreptococcus</taxon>
    </lineage>
</organism>
<feature type="domain" description="ABC transporter" evidence="5">
    <location>
        <begin position="15"/>
        <end position="237"/>
    </location>
</feature>
<dbReference type="PROSITE" id="PS50893">
    <property type="entry name" value="ABC_TRANSPORTER_2"/>
    <property type="match status" value="1"/>
</dbReference>
<dbReference type="eggNOG" id="COG1136">
    <property type="taxonomic scope" value="Bacteria"/>
</dbReference>
<evidence type="ECO:0000256" key="3">
    <source>
        <dbReference type="ARBA" id="ARBA00022741"/>
    </source>
</evidence>
<gene>
    <name evidence="6" type="ORF">HMPREF3195_01288</name>
</gene>